<evidence type="ECO:0000259" key="7">
    <source>
        <dbReference type="Pfam" id="PF01967"/>
    </source>
</evidence>
<evidence type="ECO:0000256" key="4">
    <source>
        <dbReference type="ARBA" id="ARBA00023150"/>
    </source>
</evidence>
<evidence type="ECO:0000256" key="6">
    <source>
        <dbReference type="HAMAP-Rule" id="MF_01224"/>
    </source>
</evidence>
<proteinExistence type="inferred from homology"/>
<dbReference type="RefSeq" id="WP_110610541.1">
    <property type="nucleotide sequence ID" value="NZ_PDOD01000004.1"/>
</dbReference>
<dbReference type="PANTHER" id="PTHR22960:SF29">
    <property type="entry name" value="CYCLIC PYRANOPTERIN MONOPHOSPHATE SYNTHASE"/>
    <property type="match status" value="1"/>
</dbReference>
<accession>A0A323T8Z1</accession>
<comment type="caution">
    <text evidence="8">The sequence shown here is derived from an EMBL/GenBank/DDBJ whole genome shotgun (WGS) entry which is preliminary data.</text>
</comment>
<comment type="pathway">
    <text evidence="2 6">Cofactor biosynthesis; molybdopterin biosynthesis.</text>
</comment>
<feature type="binding site" evidence="6">
    <location>
        <begin position="75"/>
        <end position="77"/>
    </location>
    <ligand>
        <name>substrate</name>
    </ligand>
</feature>
<keyword evidence="4 6" id="KW-0501">Molybdenum cofactor biosynthesis</keyword>
<evidence type="ECO:0000313" key="9">
    <source>
        <dbReference type="Proteomes" id="UP000248214"/>
    </source>
</evidence>
<dbReference type="OrthoDB" id="9794429at2"/>
<feature type="active site" evidence="6">
    <location>
        <position position="130"/>
    </location>
</feature>
<feature type="domain" description="Molybdopterin cofactor biosynthesis C (MoaC)" evidence="7">
    <location>
        <begin position="15"/>
        <end position="152"/>
    </location>
</feature>
<evidence type="ECO:0000256" key="1">
    <source>
        <dbReference type="ARBA" id="ARBA00001637"/>
    </source>
</evidence>
<dbReference type="Pfam" id="PF01967">
    <property type="entry name" value="MoaC"/>
    <property type="match status" value="1"/>
</dbReference>
<comment type="function">
    <text evidence="6">Catalyzes the conversion of (8S)-3',8-cyclo-7,8-dihydroguanosine 5'-triphosphate to cyclic pyranopterin monophosphate (cPMP).</text>
</comment>
<dbReference type="UniPathway" id="UPA00344"/>
<dbReference type="Gene3D" id="3.30.70.640">
    <property type="entry name" value="Molybdopterin cofactor biosynthesis C (MoaC) domain"/>
    <property type="match status" value="1"/>
</dbReference>
<dbReference type="NCBIfam" id="TIGR00581">
    <property type="entry name" value="moaC"/>
    <property type="match status" value="1"/>
</dbReference>
<dbReference type="InterPro" id="IPR002820">
    <property type="entry name" value="Mopterin_CF_biosynth-C_dom"/>
</dbReference>
<dbReference type="EC" id="4.6.1.17" evidence="3 6"/>
<name>A0A323T8Z1_9BACI</name>
<dbReference type="Proteomes" id="UP000248214">
    <property type="component" value="Unassembled WGS sequence"/>
</dbReference>
<evidence type="ECO:0000256" key="2">
    <source>
        <dbReference type="ARBA" id="ARBA00005046"/>
    </source>
</evidence>
<dbReference type="PANTHER" id="PTHR22960">
    <property type="entry name" value="MOLYBDOPTERIN COFACTOR SYNTHESIS PROTEIN A"/>
    <property type="match status" value="1"/>
</dbReference>
<dbReference type="InterPro" id="IPR047594">
    <property type="entry name" value="MoaC_bact/euk"/>
</dbReference>
<dbReference type="AlphaFoldDB" id="A0A323T8Z1"/>
<dbReference type="InterPro" id="IPR050105">
    <property type="entry name" value="MoCo_biosynth_MoaA/MoaC"/>
</dbReference>
<comment type="similarity">
    <text evidence="6">Belongs to the MoaC family.</text>
</comment>
<protein>
    <recommendedName>
        <fullName evidence="3 6">Cyclic pyranopterin monophosphate synthase</fullName>
        <ecNumber evidence="3 6">4.6.1.17</ecNumber>
    </recommendedName>
    <alternativeName>
        <fullName evidence="6">Molybdenum cofactor biosynthesis protein C</fullName>
    </alternativeName>
</protein>
<evidence type="ECO:0000313" key="8">
    <source>
        <dbReference type="EMBL" id="PYZ92158.1"/>
    </source>
</evidence>
<gene>
    <name evidence="6 8" type="primary">moaC</name>
    <name evidence="8" type="ORF">CR194_15045</name>
</gene>
<feature type="binding site" evidence="6">
    <location>
        <begin position="115"/>
        <end position="116"/>
    </location>
    <ligand>
        <name>substrate</name>
    </ligand>
</feature>
<dbReference type="InterPro" id="IPR023045">
    <property type="entry name" value="MoaC"/>
</dbReference>
<dbReference type="GO" id="GO:0006777">
    <property type="term" value="P:Mo-molybdopterin cofactor biosynthetic process"/>
    <property type="evidence" value="ECO:0007669"/>
    <property type="project" value="UniProtKB-UniRule"/>
</dbReference>
<dbReference type="HAMAP" id="MF_01224_B">
    <property type="entry name" value="MoaC_B"/>
    <property type="match status" value="1"/>
</dbReference>
<comment type="catalytic activity">
    <reaction evidence="1 6">
        <text>(8S)-3',8-cyclo-7,8-dihydroguanosine 5'-triphosphate = cyclic pyranopterin phosphate + diphosphate</text>
        <dbReference type="Rhea" id="RHEA:49580"/>
        <dbReference type="ChEBI" id="CHEBI:33019"/>
        <dbReference type="ChEBI" id="CHEBI:59648"/>
        <dbReference type="ChEBI" id="CHEBI:131766"/>
        <dbReference type="EC" id="4.6.1.17"/>
    </reaction>
</comment>
<dbReference type="SUPFAM" id="SSF55040">
    <property type="entry name" value="Molybdenum cofactor biosynthesis protein C, MoaC"/>
    <property type="match status" value="1"/>
</dbReference>
<dbReference type="InterPro" id="IPR036522">
    <property type="entry name" value="MoaC_sf"/>
</dbReference>
<dbReference type="CDD" id="cd01420">
    <property type="entry name" value="MoaC_PE"/>
    <property type="match status" value="1"/>
</dbReference>
<comment type="subunit">
    <text evidence="6">Homohexamer; trimer of dimers.</text>
</comment>
<dbReference type="NCBIfam" id="NF006870">
    <property type="entry name" value="PRK09364.1"/>
    <property type="match status" value="1"/>
</dbReference>
<dbReference type="GO" id="GO:0061799">
    <property type="term" value="F:cyclic pyranopterin monophosphate synthase activity"/>
    <property type="evidence" value="ECO:0007669"/>
    <property type="project" value="UniProtKB-UniRule"/>
</dbReference>
<keyword evidence="9" id="KW-1185">Reference proteome</keyword>
<keyword evidence="5 6" id="KW-0456">Lyase</keyword>
<dbReference type="EMBL" id="PDOD01000004">
    <property type="protein sequence ID" value="PYZ92158.1"/>
    <property type="molecule type" value="Genomic_DNA"/>
</dbReference>
<evidence type="ECO:0000256" key="3">
    <source>
        <dbReference type="ARBA" id="ARBA00012575"/>
    </source>
</evidence>
<reference evidence="8 9" key="1">
    <citation type="submission" date="2017-10" db="EMBL/GenBank/DDBJ databases">
        <title>Bacillus sp. nov., a halophilic bacterium isolated from a Keqin Lake.</title>
        <authorList>
            <person name="Wang H."/>
        </authorList>
    </citation>
    <scope>NUCLEOTIDE SEQUENCE [LARGE SCALE GENOMIC DNA]</scope>
    <source>
        <strain evidence="8 9">KQ-12</strain>
    </source>
</reference>
<evidence type="ECO:0000256" key="5">
    <source>
        <dbReference type="ARBA" id="ARBA00023239"/>
    </source>
</evidence>
<sequence>MDSFTHFNEQGRAKMVDISQKEETVRTAIARSSIFVNKEIYEGIQQGTMKKGDVLAVAQVAGVMAAKNTSQWIPMCHPLSLSGVDIHFDWNVKEDTYQLNIQVSVKTKGSTGVEMEALTSASATALTIYDMCKAVDKGMVLGETYLYEKTGGKSGDYHR</sequence>
<organism evidence="8 9">
    <name type="scientific">Salipaludibacillus keqinensis</name>
    <dbReference type="NCBI Taxonomy" id="2045207"/>
    <lineage>
        <taxon>Bacteria</taxon>
        <taxon>Bacillati</taxon>
        <taxon>Bacillota</taxon>
        <taxon>Bacilli</taxon>
        <taxon>Bacillales</taxon>
        <taxon>Bacillaceae</taxon>
    </lineage>
</organism>